<dbReference type="Pfam" id="PF12796">
    <property type="entry name" value="Ank_2"/>
    <property type="match status" value="2"/>
</dbReference>
<dbReference type="HOGENOM" id="CLU_000134_14_0_1"/>
<dbReference type="InterPro" id="IPR036770">
    <property type="entry name" value="Ankyrin_rpt-contain_sf"/>
</dbReference>
<dbReference type="Gene3D" id="1.25.40.20">
    <property type="entry name" value="Ankyrin repeat-containing domain"/>
    <property type="match status" value="2"/>
</dbReference>
<dbReference type="EMBL" id="GL732791">
    <property type="protein sequence ID" value="EFX64786.1"/>
    <property type="molecule type" value="Genomic_DNA"/>
</dbReference>
<evidence type="ECO:0000256" key="1">
    <source>
        <dbReference type="ARBA" id="ARBA00022737"/>
    </source>
</evidence>
<feature type="repeat" description="ANK" evidence="3">
    <location>
        <begin position="116"/>
        <end position="148"/>
    </location>
</feature>
<dbReference type="SUPFAM" id="SSF48403">
    <property type="entry name" value="Ankyrin repeat"/>
    <property type="match status" value="1"/>
</dbReference>
<dbReference type="PANTHER" id="PTHR24198">
    <property type="entry name" value="ANKYRIN REPEAT AND PROTEIN KINASE DOMAIN-CONTAINING PROTEIN"/>
    <property type="match status" value="1"/>
</dbReference>
<feature type="non-terminal residue" evidence="4">
    <location>
        <position position="1"/>
    </location>
</feature>
<dbReference type="Proteomes" id="UP000000305">
    <property type="component" value="Unassembled WGS sequence"/>
</dbReference>
<evidence type="ECO:0000256" key="3">
    <source>
        <dbReference type="PROSITE-ProRule" id="PRU00023"/>
    </source>
</evidence>
<name>E9HTZ5_DAPPU</name>
<dbReference type="KEGG" id="dpx:DAPPUDRAFT_4097"/>
<dbReference type="PROSITE" id="PS50088">
    <property type="entry name" value="ANK_REPEAT"/>
    <property type="match status" value="3"/>
</dbReference>
<evidence type="ECO:0000313" key="5">
    <source>
        <dbReference type="Proteomes" id="UP000000305"/>
    </source>
</evidence>
<organism evidence="4 5">
    <name type="scientific">Daphnia pulex</name>
    <name type="common">Water flea</name>
    <dbReference type="NCBI Taxonomy" id="6669"/>
    <lineage>
        <taxon>Eukaryota</taxon>
        <taxon>Metazoa</taxon>
        <taxon>Ecdysozoa</taxon>
        <taxon>Arthropoda</taxon>
        <taxon>Crustacea</taxon>
        <taxon>Branchiopoda</taxon>
        <taxon>Diplostraca</taxon>
        <taxon>Cladocera</taxon>
        <taxon>Anomopoda</taxon>
        <taxon>Daphniidae</taxon>
        <taxon>Daphnia</taxon>
    </lineage>
</organism>
<evidence type="ECO:0000256" key="2">
    <source>
        <dbReference type="ARBA" id="ARBA00023043"/>
    </source>
</evidence>
<dbReference type="InParanoid" id="E9HTZ5"/>
<proteinExistence type="predicted"/>
<dbReference type="PANTHER" id="PTHR24198:SF165">
    <property type="entry name" value="ANKYRIN REPEAT-CONTAINING PROTEIN-RELATED"/>
    <property type="match status" value="1"/>
</dbReference>
<feature type="non-terminal residue" evidence="4">
    <location>
        <position position="220"/>
    </location>
</feature>
<reference evidence="4 5" key="1">
    <citation type="journal article" date="2011" name="Science">
        <title>The ecoresponsive genome of Daphnia pulex.</title>
        <authorList>
            <person name="Colbourne J.K."/>
            <person name="Pfrender M.E."/>
            <person name="Gilbert D."/>
            <person name="Thomas W.K."/>
            <person name="Tucker A."/>
            <person name="Oakley T.H."/>
            <person name="Tokishita S."/>
            <person name="Aerts A."/>
            <person name="Arnold G.J."/>
            <person name="Basu M.K."/>
            <person name="Bauer D.J."/>
            <person name="Caceres C.E."/>
            <person name="Carmel L."/>
            <person name="Casola C."/>
            <person name="Choi J.H."/>
            <person name="Detter J.C."/>
            <person name="Dong Q."/>
            <person name="Dusheyko S."/>
            <person name="Eads B.D."/>
            <person name="Frohlich T."/>
            <person name="Geiler-Samerotte K.A."/>
            <person name="Gerlach D."/>
            <person name="Hatcher P."/>
            <person name="Jogdeo S."/>
            <person name="Krijgsveld J."/>
            <person name="Kriventseva E.V."/>
            <person name="Kultz D."/>
            <person name="Laforsch C."/>
            <person name="Lindquist E."/>
            <person name="Lopez J."/>
            <person name="Manak J.R."/>
            <person name="Muller J."/>
            <person name="Pangilinan J."/>
            <person name="Patwardhan R.P."/>
            <person name="Pitluck S."/>
            <person name="Pritham E.J."/>
            <person name="Rechtsteiner A."/>
            <person name="Rho M."/>
            <person name="Rogozin I.B."/>
            <person name="Sakarya O."/>
            <person name="Salamov A."/>
            <person name="Schaack S."/>
            <person name="Shapiro H."/>
            <person name="Shiga Y."/>
            <person name="Skalitzky C."/>
            <person name="Smith Z."/>
            <person name="Souvorov A."/>
            <person name="Sung W."/>
            <person name="Tang Z."/>
            <person name="Tsuchiya D."/>
            <person name="Tu H."/>
            <person name="Vos H."/>
            <person name="Wang M."/>
            <person name="Wolf Y.I."/>
            <person name="Yamagata H."/>
            <person name="Yamada T."/>
            <person name="Ye Y."/>
            <person name="Shaw J.R."/>
            <person name="Andrews J."/>
            <person name="Crease T.J."/>
            <person name="Tang H."/>
            <person name="Lucas S.M."/>
            <person name="Robertson H.M."/>
            <person name="Bork P."/>
            <person name="Koonin E.V."/>
            <person name="Zdobnov E.M."/>
            <person name="Grigoriev I.V."/>
            <person name="Lynch M."/>
            <person name="Boore J.L."/>
        </authorList>
    </citation>
    <scope>NUCLEOTIDE SEQUENCE [LARGE SCALE GENOMIC DNA]</scope>
</reference>
<keyword evidence="2 3" id="KW-0040">ANK repeat</keyword>
<dbReference type="OrthoDB" id="6339708at2759"/>
<keyword evidence="1" id="KW-0677">Repeat</keyword>
<dbReference type="Pfam" id="PF00023">
    <property type="entry name" value="Ank"/>
    <property type="match status" value="1"/>
</dbReference>
<keyword evidence="5" id="KW-1185">Reference proteome</keyword>
<dbReference type="InterPro" id="IPR002110">
    <property type="entry name" value="Ankyrin_rpt"/>
</dbReference>
<gene>
    <name evidence="4" type="ORF">DAPPUDRAFT_4097</name>
</gene>
<feature type="repeat" description="ANK" evidence="3">
    <location>
        <begin position="41"/>
        <end position="73"/>
    </location>
</feature>
<dbReference type="PROSITE" id="PS50297">
    <property type="entry name" value="ANK_REP_REGION"/>
    <property type="match status" value="2"/>
</dbReference>
<evidence type="ECO:0000313" key="4">
    <source>
        <dbReference type="EMBL" id="EFX64786.1"/>
    </source>
</evidence>
<dbReference type="PhylomeDB" id="E9HTZ5"/>
<accession>E9HTZ5</accession>
<protein>
    <submittedName>
        <fullName evidence="4">Uncharacterized protein</fullName>
    </submittedName>
</protein>
<dbReference type="SMART" id="SM00248">
    <property type="entry name" value="ANK"/>
    <property type="match status" value="6"/>
</dbReference>
<dbReference type="AlphaFoldDB" id="E9HTZ5"/>
<dbReference type="STRING" id="6669.E9HTZ5"/>
<sequence length="220" mass="24265">RVDVTNNRKETALIVATQNTTCRAMATLIRLGVEINLQDVQGNTALHYAVWTMSEKAVEILSAAAADFNIPNSDGHDPSTRTRLNKTPLHIAVELNYFPMIKLLARTQNINNTDDNGHSALTIAVDRGIETVVDVFLQHDATITQLDKAGNSMLHIACTGKSANILRHMFENFLDLNIRNLSEETPLHLACALNNTAVVSELCARRADITSQDSRKRPPL</sequence>
<feature type="repeat" description="ANK" evidence="3">
    <location>
        <begin position="182"/>
        <end position="214"/>
    </location>
</feature>
<dbReference type="eggNOG" id="KOG0502">
    <property type="taxonomic scope" value="Eukaryota"/>
</dbReference>